<proteinExistence type="predicted"/>
<evidence type="ECO:0000313" key="1">
    <source>
        <dbReference type="EMBL" id="KAI4302964.1"/>
    </source>
</evidence>
<comment type="caution">
    <text evidence="1">The sequence shown here is derived from an EMBL/GenBank/DDBJ whole genome shotgun (WGS) entry which is preliminary data.</text>
</comment>
<evidence type="ECO:0000313" key="2">
    <source>
        <dbReference type="Proteomes" id="UP001057402"/>
    </source>
</evidence>
<name>A0ACB9L0B3_9MYRT</name>
<keyword evidence="2" id="KW-1185">Reference proteome</keyword>
<reference evidence="2" key="1">
    <citation type="journal article" date="2023" name="Front. Plant Sci.">
        <title>Chromosomal-level genome assembly of Melastoma candidum provides insights into trichome evolution.</title>
        <authorList>
            <person name="Zhong Y."/>
            <person name="Wu W."/>
            <person name="Sun C."/>
            <person name="Zou P."/>
            <person name="Liu Y."/>
            <person name="Dai S."/>
            <person name="Zhou R."/>
        </authorList>
    </citation>
    <scope>NUCLEOTIDE SEQUENCE [LARGE SCALE GENOMIC DNA]</scope>
</reference>
<accession>A0ACB9L0B3</accession>
<protein>
    <submittedName>
        <fullName evidence="1">Uncharacterized protein</fullName>
    </submittedName>
</protein>
<dbReference type="Proteomes" id="UP001057402">
    <property type="component" value="Chromosome 12"/>
</dbReference>
<dbReference type="EMBL" id="CM042891">
    <property type="protein sequence ID" value="KAI4302964.1"/>
    <property type="molecule type" value="Genomic_DNA"/>
</dbReference>
<sequence length="109" mass="12638">MPRMDRAEFLGEVVVQLDKINPQVVLRMVSAFSRWKHYDETRQNLVNFCNSLLSSWKSFTPCSGASENRRLFGQPIKKKITTINSFHKGETAQIRNEIIKCLNEIHSIN</sequence>
<gene>
    <name evidence="1" type="ORF">MLD38_038650</name>
</gene>
<organism evidence="1 2">
    <name type="scientific">Melastoma candidum</name>
    <dbReference type="NCBI Taxonomy" id="119954"/>
    <lineage>
        <taxon>Eukaryota</taxon>
        <taxon>Viridiplantae</taxon>
        <taxon>Streptophyta</taxon>
        <taxon>Embryophyta</taxon>
        <taxon>Tracheophyta</taxon>
        <taxon>Spermatophyta</taxon>
        <taxon>Magnoliopsida</taxon>
        <taxon>eudicotyledons</taxon>
        <taxon>Gunneridae</taxon>
        <taxon>Pentapetalae</taxon>
        <taxon>rosids</taxon>
        <taxon>malvids</taxon>
        <taxon>Myrtales</taxon>
        <taxon>Melastomataceae</taxon>
        <taxon>Melastomatoideae</taxon>
        <taxon>Melastomateae</taxon>
        <taxon>Melastoma</taxon>
    </lineage>
</organism>